<dbReference type="KEGG" id="wfu:AXE80_11530"/>
<accession>A0A1B1Y809</accession>
<dbReference type="OrthoDB" id="9798250at2"/>
<dbReference type="InterPro" id="IPR018641">
    <property type="entry name" value="Trfase_1_rSAM/seldom-assoc"/>
</dbReference>
<evidence type="ECO:0000313" key="1">
    <source>
        <dbReference type="EMBL" id="ANW96874.1"/>
    </source>
</evidence>
<dbReference type="Gene3D" id="3.90.550.10">
    <property type="entry name" value="Spore Coat Polysaccharide Biosynthesis Protein SpsA, Chain A"/>
    <property type="match status" value="1"/>
</dbReference>
<dbReference type="InterPro" id="IPR029044">
    <property type="entry name" value="Nucleotide-diphossugar_trans"/>
</dbReference>
<dbReference type="GO" id="GO:0016740">
    <property type="term" value="F:transferase activity"/>
    <property type="evidence" value="ECO:0007669"/>
    <property type="project" value="UniProtKB-KW"/>
</dbReference>
<gene>
    <name evidence="1" type="ORF">AXE80_11530</name>
</gene>
<dbReference type="EMBL" id="CP014224">
    <property type="protein sequence ID" value="ANW96874.1"/>
    <property type="molecule type" value="Genomic_DNA"/>
</dbReference>
<dbReference type="STRING" id="1790137.AXE80_11530"/>
<name>A0A1B1Y809_9FLAO</name>
<dbReference type="SUPFAM" id="SSF53448">
    <property type="entry name" value="Nucleotide-diphospho-sugar transferases"/>
    <property type="match status" value="1"/>
</dbReference>
<dbReference type="PANTHER" id="PTHR36529:SF1">
    <property type="entry name" value="GLYCOSYLTRANSFERASE"/>
    <property type="match status" value="1"/>
</dbReference>
<dbReference type="AlphaFoldDB" id="A0A1B1Y809"/>
<keyword evidence="1" id="KW-0808">Transferase</keyword>
<sequence length="202" mass="23270">MSNQLLIIFIRKPELGKVKTRLAKDTSDEVALAVYKDLLTHTHQITKDLEVDKWVFYTDEIEFDDMWDNGDYMKMIQAQGDLGNKMQEAFFKGFGAGYLEIVIIGSDVDTLSKEIIEDAFEQVKQQPVIGPSEDGGYYLLGLDEPRTDVFTNKEWGTDSVLRDTLLDFENEEVAILDELNDIDLLEDIEEDSFLFHHVKDYK</sequence>
<proteinExistence type="predicted"/>
<dbReference type="PANTHER" id="PTHR36529">
    <property type="entry name" value="SLL1095 PROTEIN"/>
    <property type="match status" value="1"/>
</dbReference>
<dbReference type="Pfam" id="PF09837">
    <property type="entry name" value="DUF2064"/>
    <property type="match status" value="1"/>
</dbReference>
<organism evidence="1 2">
    <name type="scientific">Wenyingzhuangia fucanilytica</name>
    <dbReference type="NCBI Taxonomy" id="1790137"/>
    <lineage>
        <taxon>Bacteria</taxon>
        <taxon>Pseudomonadati</taxon>
        <taxon>Bacteroidota</taxon>
        <taxon>Flavobacteriia</taxon>
        <taxon>Flavobacteriales</taxon>
        <taxon>Flavobacteriaceae</taxon>
        <taxon>Wenyingzhuangia</taxon>
    </lineage>
</organism>
<evidence type="ECO:0000313" key="2">
    <source>
        <dbReference type="Proteomes" id="UP000092967"/>
    </source>
</evidence>
<reference evidence="1 2" key="1">
    <citation type="submission" date="2016-02" db="EMBL/GenBank/DDBJ databases">
        <authorList>
            <person name="Wen L."/>
            <person name="He K."/>
            <person name="Yang H."/>
        </authorList>
    </citation>
    <scope>NUCLEOTIDE SEQUENCE [LARGE SCALE GENOMIC DNA]</scope>
    <source>
        <strain evidence="1 2">CZ1127</strain>
    </source>
</reference>
<dbReference type="RefSeq" id="WP_068827470.1">
    <property type="nucleotide sequence ID" value="NZ_CP014224.1"/>
</dbReference>
<dbReference type="NCBIfam" id="TIGR04282">
    <property type="entry name" value="glyco_like_cofC"/>
    <property type="match status" value="1"/>
</dbReference>
<protein>
    <submittedName>
        <fullName evidence="1">Glycosyltransferase</fullName>
    </submittedName>
</protein>
<keyword evidence="2" id="KW-1185">Reference proteome</keyword>
<dbReference type="Proteomes" id="UP000092967">
    <property type="component" value="Chromosome"/>
</dbReference>